<organism evidence="4 5">
    <name type="scientific">Flavobacterium crocinum</name>
    <dbReference type="NCBI Taxonomy" id="2183896"/>
    <lineage>
        <taxon>Bacteria</taxon>
        <taxon>Pseudomonadati</taxon>
        <taxon>Bacteroidota</taxon>
        <taxon>Flavobacteriia</taxon>
        <taxon>Flavobacteriales</taxon>
        <taxon>Flavobacteriaceae</taxon>
        <taxon>Flavobacterium</taxon>
    </lineage>
</organism>
<feature type="signal peptide" evidence="2">
    <location>
        <begin position="1"/>
        <end position="17"/>
    </location>
</feature>
<evidence type="ECO:0000256" key="1">
    <source>
        <dbReference type="ARBA" id="ARBA00022729"/>
    </source>
</evidence>
<dbReference type="AlphaFoldDB" id="A0A2S1YP83"/>
<dbReference type="OrthoDB" id="1266341at2"/>
<accession>A0A2S1YP83</accession>
<dbReference type="EMBL" id="CP029255">
    <property type="protein sequence ID" value="AWK05628.1"/>
    <property type="molecule type" value="Genomic_DNA"/>
</dbReference>
<sequence>MKKIVLILLFLPFCIQAQSKVLFTYDTAGNQIVRQICINCLTGKKDLSQEEIIALKEENREKLSPEENFSFYPNPVQEELYLFWTPTTSDTPNSIQVYSINGQLLYTTTAILNNSSYHIIPFSNYSTGVYLVRINYPLKSSRSIKIIKN</sequence>
<protein>
    <submittedName>
        <fullName evidence="4">T9SS C-terminal target domain-containing protein</fullName>
    </submittedName>
</protein>
<proteinExistence type="predicted"/>
<evidence type="ECO:0000259" key="3">
    <source>
        <dbReference type="Pfam" id="PF18962"/>
    </source>
</evidence>
<dbReference type="NCBIfam" id="TIGR04183">
    <property type="entry name" value="Por_Secre_tail"/>
    <property type="match status" value="1"/>
</dbReference>
<dbReference type="InterPro" id="IPR026444">
    <property type="entry name" value="Secre_tail"/>
</dbReference>
<reference evidence="4 5" key="1">
    <citation type="submission" date="2018-05" db="EMBL/GenBank/DDBJ databases">
        <title>Genome sequencing of Flavobacterium sp. HYN0056.</title>
        <authorList>
            <person name="Yi H."/>
            <person name="Baek C."/>
        </authorList>
    </citation>
    <scope>NUCLEOTIDE SEQUENCE [LARGE SCALE GENOMIC DNA]</scope>
    <source>
        <strain evidence="4 5">HYN0056</strain>
    </source>
</reference>
<name>A0A2S1YP83_9FLAO</name>
<evidence type="ECO:0000313" key="5">
    <source>
        <dbReference type="Proteomes" id="UP000245250"/>
    </source>
</evidence>
<dbReference type="Proteomes" id="UP000245250">
    <property type="component" value="Chromosome"/>
</dbReference>
<evidence type="ECO:0000256" key="2">
    <source>
        <dbReference type="SAM" id="SignalP"/>
    </source>
</evidence>
<keyword evidence="1 2" id="KW-0732">Signal</keyword>
<dbReference type="Pfam" id="PF18962">
    <property type="entry name" value="Por_Secre_tail"/>
    <property type="match status" value="1"/>
</dbReference>
<evidence type="ECO:0000313" key="4">
    <source>
        <dbReference type="EMBL" id="AWK05628.1"/>
    </source>
</evidence>
<gene>
    <name evidence="4" type="ORF">HYN56_15830</name>
</gene>
<keyword evidence="5" id="KW-1185">Reference proteome</keyword>
<feature type="chain" id="PRO_5015683137" evidence="2">
    <location>
        <begin position="18"/>
        <end position="149"/>
    </location>
</feature>
<dbReference type="RefSeq" id="WP_109193066.1">
    <property type="nucleotide sequence ID" value="NZ_CP029255.1"/>
</dbReference>
<feature type="domain" description="Secretion system C-terminal sorting" evidence="3">
    <location>
        <begin position="72"/>
        <end position="138"/>
    </location>
</feature>
<dbReference type="KEGG" id="fcr:HYN56_15830"/>